<gene>
    <name evidence="2" type="ORF">P7K49_029392</name>
</gene>
<evidence type="ECO:0000313" key="2">
    <source>
        <dbReference type="EMBL" id="KAK2092863.1"/>
    </source>
</evidence>
<proteinExistence type="predicted"/>
<feature type="region of interest" description="Disordered" evidence="1">
    <location>
        <begin position="81"/>
        <end position="147"/>
    </location>
</feature>
<organism evidence="2 3">
    <name type="scientific">Saguinus oedipus</name>
    <name type="common">Cotton-top tamarin</name>
    <name type="synonym">Oedipomidas oedipus</name>
    <dbReference type="NCBI Taxonomy" id="9490"/>
    <lineage>
        <taxon>Eukaryota</taxon>
        <taxon>Metazoa</taxon>
        <taxon>Chordata</taxon>
        <taxon>Craniata</taxon>
        <taxon>Vertebrata</taxon>
        <taxon>Euteleostomi</taxon>
        <taxon>Mammalia</taxon>
        <taxon>Eutheria</taxon>
        <taxon>Euarchontoglires</taxon>
        <taxon>Primates</taxon>
        <taxon>Haplorrhini</taxon>
        <taxon>Platyrrhini</taxon>
        <taxon>Cebidae</taxon>
        <taxon>Callitrichinae</taxon>
        <taxon>Saguinus</taxon>
    </lineage>
</organism>
<feature type="compositionally biased region" description="Basic and acidic residues" evidence="1">
    <location>
        <begin position="81"/>
        <end position="99"/>
    </location>
</feature>
<dbReference type="EMBL" id="JASSZA010000015">
    <property type="protein sequence ID" value="KAK2092863.1"/>
    <property type="molecule type" value="Genomic_DNA"/>
</dbReference>
<protein>
    <submittedName>
        <fullName evidence="2">Uncharacterized protein</fullName>
    </submittedName>
</protein>
<reference evidence="2 3" key="1">
    <citation type="submission" date="2023-05" db="EMBL/GenBank/DDBJ databases">
        <title>B98-5 Cell Line De Novo Hybrid Assembly: An Optical Mapping Approach.</title>
        <authorList>
            <person name="Kananen K."/>
            <person name="Auerbach J.A."/>
            <person name="Kautto E."/>
            <person name="Blachly J.S."/>
        </authorList>
    </citation>
    <scope>NUCLEOTIDE SEQUENCE [LARGE SCALE GENOMIC DNA]</scope>
    <source>
        <strain evidence="2">B95-8</strain>
        <tissue evidence="2">Cell line</tissue>
    </source>
</reference>
<evidence type="ECO:0000256" key="1">
    <source>
        <dbReference type="SAM" id="MobiDB-lite"/>
    </source>
</evidence>
<keyword evidence="3" id="KW-1185">Reference proteome</keyword>
<comment type="caution">
    <text evidence="2">The sequence shown here is derived from an EMBL/GenBank/DDBJ whole genome shotgun (WGS) entry which is preliminary data.</text>
</comment>
<evidence type="ECO:0000313" key="3">
    <source>
        <dbReference type="Proteomes" id="UP001266305"/>
    </source>
</evidence>
<name>A0ABQ9U737_SAGOE</name>
<sequence>MQPYPSPKLALALSQDNPRGPHSSLLETRISQPFLLSTLPHGHVSMCHVTTANSEVGAETPLWLLQEGENISKLSELKVERESRCSKERQKEIQREKGDLCSSQQEPGLGLRNWRNHAPGNLEEDSQAGAPAWNWESQAEPQVDTGG</sequence>
<dbReference type="Proteomes" id="UP001266305">
    <property type="component" value="Unassembled WGS sequence"/>
</dbReference>
<accession>A0ABQ9U737</accession>